<dbReference type="EMBL" id="JBBJBU010000010">
    <property type="protein sequence ID" value="KAK7203911.1"/>
    <property type="molecule type" value="Genomic_DNA"/>
</dbReference>
<comment type="caution">
    <text evidence="6">The sequence shown here is derived from an EMBL/GenBank/DDBJ whole genome shotgun (WGS) entry which is preliminary data.</text>
</comment>
<keyword evidence="7" id="KW-1185">Reference proteome</keyword>
<evidence type="ECO:0000256" key="3">
    <source>
        <dbReference type="ARBA" id="ARBA00023274"/>
    </source>
</evidence>
<dbReference type="GO" id="GO:0005840">
    <property type="term" value="C:ribosome"/>
    <property type="evidence" value="ECO:0007669"/>
    <property type="project" value="UniProtKB-KW"/>
</dbReference>
<evidence type="ECO:0000259" key="5">
    <source>
        <dbReference type="Pfam" id="PF00467"/>
    </source>
</evidence>
<organism evidence="6 7">
    <name type="scientific">Myxozyma melibiosi</name>
    <dbReference type="NCBI Taxonomy" id="54550"/>
    <lineage>
        <taxon>Eukaryota</taxon>
        <taxon>Fungi</taxon>
        <taxon>Dikarya</taxon>
        <taxon>Ascomycota</taxon>
        <taxon>Saccharomycotina</taxon>
        <taxon>Lipomycetes</taxon>
        <taxon>Lipomycetales</taxon>
        <taxon>Lipomycetaceae</taxon>
        <taxon>Myxozyma</taxon>
    </lineage>
</organism>
<evidence type="ECO:0000256" key="1">
    <source>
        <dbReference type="ARBA" id="ARBA00010618"/>
    </source>
</evidence>
<dbReference type="InterPro" id="IPR041988">
    <property type="entry name" value="Ribosomal_uL24_KOW"/>
</dbReference>
<feature type="domain" description="KOW" evidence="5">
    <location>
        <begin position="57"/>
        <end position="82"/>
    </location>
</feature>
<keyword evidence="3" id="KW-0687">Ribonucleoprotein</keyword>
<dbReference type="NCBIfam" id="TIGR01080">
    <property type="entry name" value="rplX_A_E"/>
    <property type="match status" value="1"/>
</dbReference>
<dbReference type="InterPro" id="IPR005824">
    <property type="entry name" value="KOW"/>
</dbReference>
<dbReference type="GeneID" id="90038783"/>
<reference evidence="6 7" key="1">
    <citation type="submission" date="2024-03" db="EMBL/GenBank/DDBJ databases">
        <title>Genome-scale model development and genomic sequencing of the oleaginous clade Lipomyces.</title>
        <authorList>
            <consortium name="Lawrence Berkeley National Laboratory"/>
            <person name="Czajka J.J."/>
            <person name="Han Y."/>
            <person name="Kim J."/>
            <person name="Mondo S.J."/>
            <person name="Hofstad B.A."/>
            <person name="Robles A."/>
            <person name="Haridas S."/>
            <person name="Riley R."/>
            <person name="LaButti K."/>
            <person name="Pangilinan J."/>
            <person name="Andreopoulos W."/>
            <person name="Lipzen A."/>
            <person name="Yan J."/>
            <person name="Wang M."/>
            <person name="Ng V."/>
            <person name="Grigoriev I.V."/>
            <person name="Spatafora J.W."/>
            <person name="Magnuson J.K."/>
            <person name="Baker S.E."/>
            <person name="Pomraning K.R."/>
        </authorList>
    </citation>
    <scope>NUCLEOTIDE SEQUENCE [LARGE SCALE GENOMIC DNA]</scope>
    <source>
        <strain evidence="6 7">Phaff 52-87</strain>
    </source>
</reference>
<evidence type="ECO:0000256" key="2">
    <source>
        <dbReference type="ARBA" id="ARBA00022980"/>
    </source>
</evidence>
<dbReference type="Gene3D" id="2.30.30.30">
    <property type="match status" value="1"/>
</dbReference>
<dbReference type="PROSITE" id="PS01108">
    <property type="entry name" value="RIBOSOMAL_L24"/>
    <property type="match status" value="1"/>
</dbReference>
<dbReference type="Proteomes" id="UP001498771">
    <property type="component" value="Unassembled WGS sequence"/>
</dbReference>
<dbReference type="PANTHER" id="PTHR11143">
    <property type="entry name" value="60S RIBOSOMAL PROTEIN L26 FAMILY MEMBER"/>
    <property type="match status" value="1"/>
</dbReference>
<dbReference type="SUPFAM" id="SSF50104">
    <property type="entry name" value="Translation proteins SH3-like domain"/>
    <property type="match status" value="1"/>
</dbReference>
<comment type="similarity">
    <text evidence="1">Belongs to the universal ribosomal protein uL24 family.</text>
</comment>
<sequence length="126" mass="14029">MKVSKDVSSSRSKSRKAHFAAPSSVKRTIMSAPLSKELREKYKVRSIPIRQDDEISVVRGSYKGKEGKVTSVYRLKYIIQVEKLTKDKVDGSSAPVSVHPSKVVITKLKLDKDREALLTRKASGKA</sequence>
<dbReference type="InterPro" id="IPR008991">
    <property type="entry name" value="Translation_prot_SH3-like_sf"/>
</dbReference>
<name>A0ABR1F253_9ASCO</name>
<evidence type="ECO:0000313" key="7">
    <source>
        <dbReference type="Proteomes" id="UP001498771"/>
    </source>
</evidence>
<feature type="compositionally biased region" description="Low complexity" evidence="4">
    <location>
        <begin position="1"/>
        <end position="11"/>
    </location>
</feature>
<keyword evidence="2 6" id="KW-0689">Ribosomal protein</keyword>
<dbReference type="CDD" id="cd06089">
    <property type="entry name" value="KOW_RPL26"/>
    <property type="match status" value="1"/>
</dbReference>
<dbReference type="InterPro" id="IPR014722">
    <property type="entry name" value="Rib_uL2_dom2"/>
</dbReference>
<dbReference type="InterPro" id="IPR005825">
    <property type="entry name" value="Ribosomal_uL24_CS"/>
</dbReference>
<dbReference type="RefSeq" id="XP_064766944.1">
    <property type="nucleotide sequence ID" value="XM_064913271.1"/>
</dbReference>
<feature type="region of interest" description="Disordered" evidence="4">
    <location>
        <begin position="1"/>
        <end position="24"/>
    </location>
</feature>
<evidence type="ECO:0000313" key="6">
    <source>
        <dbReference type="EMBL" id="KAK7203911.1"/>
    </source>
</evidence>
<dbReference type="Pfam" id="PF16906">
    <property type="entry name" value="Ribosomal_L26"/>
    <property type="match status" value="1"/>
</dbReference>
<protein>
    <submittedName>
        <fullName evidence="6">60S ribosomal protein L26</fullName>
    </submittedName>
</protein>
<evidence type="ECO:0000256" key="4">
    <source>
        <dbReference type="SAM" id="MobiDB-lite"/>
    </source>
</evidence>
<accession>A0ABR1F253</accession>
<dbReference type="Pfam" id="PF00467">
    <property type="entry name" value="KOW"/>
    <property type="match status" value="1"/>
</dbReference>
<dbReference type="InterPro" id="IPR005756">
    <property type="entry name" value="Ribosomal_uL24_euk/arc"/>
</dbReference>
<gene>
    <name evidence="6" type="ORF">BZA70DRAFT_282414</name>
</gene>
<proteinExistence type="inferred from homology"/>